<organism evidence="4 5">
    <name type="scientific">Trichocoleus desertorum GB2-A4</name>
    <dbReference type="NCBI Taxonomy" id="2933944"/>
    <lineage>
        <taxon>Bacteria</taxon>
        <taxon>Bacillati</taxon>
        <taxon>Cyanobacteriota</taxon>
        <taxon>Cyanophyceae</taxon>
        <taxon>Leptolyngbyales</taxon>
        <taxon>Trichocoleusaceae</taxon>
        <taxon>Trichocoleus</taxon>
    </lineage>
</organism>
<comment type="caution">
    <text evidence="4">The sequence shown here is derived from an EMBL/GenBank/DDBJ whole genome shotgun (WGS) entry which is preliminary data.</text>
</comment>
<dbReference type="Pfam" id="PF01257">
    <property type="entry name" value="2Fe-2S_thioredx"/>
    <property type="match status" value="1"/>
</dbReference>
<proteinExistence type="predicted"/>
<gene>
    <name evidence="4" type="ORF">NC998_08325</name>
</gene>
<protein>
    <submittedName>
        <fullName evidence="4">(2Fe-2S) ferredoxin domain-containing protein</fullName>
    </submittedName>
</protein>
<dbReference type="EMBL" id="JAMPKM010000003">
    <property type="protein sequence ID" value="MEP0817102.1"/>
    <property type="molecule type" value="Genomic_DNA"/>
</dbReference>
<dbReference type="CDD" id="cd02980">
    <property type="entry name" value="TRX_Fd_family"/>
    <property type="match status" value="1"/>
</dbReference>
<dbReference type="PANTHER" id="PTHR43578">
    <property type="entry name" value="NADH-QUINONE OXIDOREDUCTASE SUBUNIT F"/>
    <property type="match status" value="1"/>
</dbReference>
<dbReference type="Proteomes" id="UP001464891">
    <property type="component" value="Unassembled WGS sequence"/>
</dbReference>
<sequence>MSKSKFGQVLEFSLEGRFLGFEMEDGYKFKRIRVATPEGEVCIKLSKESRASVVASFIAEGKVLNLGDWIRVAGEKKLDSKTGFAKLKAYAIYPAVPGEAVPATSKKAMPAPGKTTILVCQKSDCMKRGARAVCQALESELGDRGLTNQVTIKGTGCMKHCKAGPTMVVMPDKTRYTRIHPETVSTILDEHFPTQPALPANEGDSASKVEKFAIASRSVSVGN</sequence>
<evidence type="ECO:0000256" key="2">
    <source>
        <dbReference type="ARBA" id="ARBA00023004"/>
    </source>
</evidence>
<keyword evidence="2" id="KW-0408">Iron</keyword>
<dbReference type="SUPFAM" id="SSF52833">
    <property type="entry name" value="Thioredoxin-like"/>
    <property type="match status" value="1"/>
</dbReference>
<name>A0ABV0J5R1_9CYAN</name>
<evidence type="ECO:0000256" key="1">
    <source>
        <dbReference type="ARBA" id="ARBA00022723"/>
    </source>
</evidence>
<evidence type="ECO:0000256" key="3">
    <source>
        <dbReference type="ARBA" id="ARBA00023014"/>
    </source>
</evidence>
<dbReference type="PANTHER" id="PTHR43578:SF3">
    <property type="entry name" value="NADH-QUINONE OXIDOREDUCTASE SUBUNIT F"/>
    <property type="match status" value="1"/>
</dbReference>
<reference evidence="4 5" key="1">
    <citation type="submission" date="2022-04" db="EMBL/GenBank/DDBJ databases">
        <title>Positive selection, recombination, and allopatry shape intraspecific diversity of widespread and dominant cyanobacteria.</title>
        <authorList>
            <person name="Wei J."/>
            <person name="Shu W."/>
            <person name="Hu C."/>
        </authorList>
    </citation>
    <scope>NUCLEOTIDE SEQUENCE [LARGE SCALE GENOMIC DNA]</scope>
    <source>
        <strain evidence="4 5">GB2-A4</strain>
    </source>
</reference>
<dbReference type="Gene3D" id="3.40.30.10">
    <property type="entry name" value="Glutaredoxin"/>
    <property type="match status" value="1"/>
</dbReference>
<keyword evidence="1" id="KW-0479">Metal-binding</keyword>
<evidence type="ECO:0000313" key="5">
    <source>
        <dbReference type="Proteomes" id="UP001464891"/>
    </source>
</evidence>
<evidence type="ECO:0000313" key="4">
    <source>
        <dbReference type="EMBL" id="MEP0817102.1"/>
    </source>
</evidence>
<keyword evidence="5" id="KW-1185">Reference proteome</keyword>
<keyword evidence="3" id="KW-0411">Iron-sulfur</keyword>
<accession>A0ABV0J5R1</accession>
<dbReference type="RefSeq" id="WP_190439695.1">
    <property type="nucleotide sequence ID" value="NZ_JAMPKM010000003.1"/>
</dbReference>
<dbReference type="InterPro" id="IPR036249">
    <property type="entry name" value="Thioredoxin-like_sf"/>
</dbReference>